<dbReference type="InterPro" id="IPR009288">
    <property type="entry name" value="AIG2-like_dom"/>
</dbReference>
<dbReference type="PANTHER" id="PTHR31544:SF4">
    <property type="entry name" value="GAMMA-GLUTAMYLCYCLOTRANSFERASE-RELATED"/>
    <property type="match status" value="1"/>
</dbReference>
<dbReference type="Proteomes" id="UP000007304">
    <property type="component" value="Unassembled WGS sequence"/>
</dbReference>
<comment type="similarity">
    <text evidence="1">Belongs to the gamma-glutamylcyclotransferase family.</text>
</comment>
<dbReference type="RefSeq" id="XP_009155508.1">
    <property type="nucleotide sequence ID" value="XM_009157260.1"/>
</dbReference>
<dbReference type="InterPro" id="IPR013024">
    <property type="entry name" value="GGCT-like"/>
</dbReference>
<dbReference type="Pfam" id="PF06094">
    <property type="entry name" value="GGACT"/>
    <property type="match status" value="1"/>
</dbReference>
<evidence type="ECO:0000259" key="4">
    <source>
        <dbReference type="Pfam" id="PF06094"/>
    </source>
</evidence>
<evidence type="ECO:0000313" key="5">
    <source>
        <dbReference type="EMBL" id="EHY55047.1"/>
    </source>
</evidence>
<dbReference type="CDD" id="cd06661">
    <property type="entry name" value="GGCT_like"/>
    <property type="match status" value="1"/>
</dbReference>
<dbReference type="GO" id="GO:0016740">
    <property type="term" value="F:transferase activity"/>
    <property type="evidence" value="ECO:0007669"/>
    <property type="project" value="UniProtKB-KW"/>
</dbReference>
<dbReference type="InParanoid" id="H6BVI8"/>
<dbReference type="InterPro" id="IPR045038">
    <property type="entry name" value="AIG2-like"/>
</dbReference>
<protein>
    <recommendedName>
        <fullName evidence="3">Putative gamma-glutamylcyclotransferase</fullName>
    </recommendedName>
</protein>
<evidence type="ECO:0000313" key="6">
    <source>
        <dbReference type="Proteomes" id="UP000007304"/>
    </source>
</evidence>
<dbReference type="EMBL" id="JH226132">
    <property type="protein sequence ID" value="EHY55047.1"/>
    <property type="molecule type" value="Genomic_DNA"/>
</dbReference>
<dbReference type="AlphaFoldDB" id="H6BVI8"/>
<dbReference type="PANTHER" id="PTHR31544">
    <property type="entry name" value="AIG2-LIKE PROTEIN D"/>
    <property type="match status" value="1"/>
</dbReference>
<evidence type="ECO:0000256" key="2">
    <source>
        <dbReference type="ARBA" id="ARBA00022679"/>
    </source>
</evidence>
<dbReference type="HOGENOM" id="CLU_075111_1_0_1"/>
<dbReference type="OrthoDB" id="3262926at2759"/>
<reference evidence="5" key="1">
    <citation type="submission" date="2011-07" db="EMBL/GenBank/DDBJ databases">
        <title>The Genome Sequence of Exophiala (Wangiella) dermatitidis NIH/UT8656.</title>
        <authorList>
            <consortium name="The Broad Institute Genome Sequencing Platform"/>
            <person name="Cuomo C."/>
            <person name="Wang Z."/>
            <person name="Hunicke-Smith S."/>
            <person name="Szanislo P.J."/>
            <person name="Earl A."/>
            <person name="Young S.K."/>
            <person name="Zeng Q."/>
            <person name="Gargeya S."/>
            <person name="Fitzgerald M."/>
            <person name="Haas B."/>
            <person name="Abouelleil A."/>
            <person name="Alvarado L."/>
            <person name="Arachchi H.M."/>
            <person name="Berlin A."/>
            <person name="Brown A."/>
            <person name="Chapman S.B."/>
            <person name="Chen Z."/>
            <person name="Dunbar C."/>
            <person name="Freedman E."/>
            <person name="Gearin G."/>
            <person name="Gellesch M."/>
            <person name="Goldberg J."/>
            <person name="Griggs A."/>
            <person name="Gujja S."/>
            <person name="Heiman D."/>
            <person name="Howarth C."/>
            <person name="Larson L."/>
            <person name="Lui A."/>
            <person name="MacDonald P.J.P."/>
            <person name="Montmayeur A."/>
            <person name="Murphy C."/>
            <person name="Neiman D."/>
            <person name="Pearson M."/>
            <person name="Priest M."/>
            <person name="Roberts A."/>
            <person name="Saif S."/>
            <person name="Shea T."/>
            <person name="Shenoy N."/>
            <person name="Sisk P."/>
            <person name="Stolte C."/>
            <person name="Sykes S."/>
            <person name="Wortman J."/>
            <person name="Nusbaum C."/>
            <person name="Birren B."/>
        </authorList>
    </citation>
    <scope>NUCLEOTIDE SEQUENCE</scope>
    <source>
        <strain evidence="5">NIH/UT8656</strain>
    </source>
</reference>
<evidence type="ECO:0000256" key="3">
    <source>
        <dbReference type="ARBA" id="ARBA00030602"/>
    </source>
</evidence>
<evidence type="ECO:0000256" key="1">
    <source>
        <dbReference type="ARBA" id="ARBA00008861"/>
    </source>
</evidence>
<dbReference type="InterPro" id="IPR036568">
    <property type="entry name" value="GGCT-like_sf"/>
</dbReference>
<accession>H6BVI8</accession>
<dbReference type="eggNOG" id="ENOG502SP8N">
    <property type="taxonomic scope" value="Eukaryota"/>
</dbReference>
<keyword evidence="6" id="KW-1185">Reference proteome</keyword>
<dbReference type="Gene3D" id="3.10.490.10">
    <property type="entry name" value="Gamma-glutamyl cyclotransferase-like"/>
    <property type="match status" value="1"/>
</dbReference>
<keyword evidence="2" id="KW-0808">Transferase</keyword>
<gene>
    <name evidence="5" type="ORF">HMPREF1120_03203</name>
</gene>
<dbReference type="OMA" id="NQYPVWY"/>
<name>H6BVI8_EXODN</name>
<feature type="domain" description="Gamma-glutamylcyclotransferase AIG2-like" evidence="4">
    <location>
        <begin position="230"/>
        <end position="337"/>
    </location>
</feature>
<dbReference type="VEuPathDB" id="FungiDB:HMPREF1120_03203"/>
<dbReference type="GeneID" id="20307842"/>
<sequence>MDLLAELEAMALNIADFSDDDTITDEDVERWQLLFGYKHAKAVRRLEEYRTDYSRRSVPDDLWATVCSQKEAEGYDREAYEYSLTLQSQSVVCDAHISPDLREGAASGMFIMKLEDPFETPEKIQLAAGLDHTPECVAGEGEVGVAEFCRIDYHARSRLMAWIAEHQPGVQPTIVRLASPAKKNLSSSTMAPFLGQNPATTVPCPRESTNFETSLSSMSVPTQNQYPVWYFFYGTLAEPEVLTRQLGLTVEPDLIPAHVEGGRLRRWGGRYKALVDGTAESKVFGSAFLVGSADHENALRFYETDKYEVVRCSIITADETIQGLTFRFAGPKEALEDEIHQDS</sequence>
<dbReference type="SUPFAM" id="SSF110857">
    <property type="entry name" value="Gamma-glutamyl cyclotransferase-like"/>
    <property type="match status" value="1"/>
</dbReference>
<organism evidence="5 6">
    <name type="scientific">Exophiala dermatitidis (strain ATCC 34100 / CBS 525.76 / NIH/UT8656)</name>
    <name type="common">Black yeast</name>
    <name type="synonym">Wangiella dermatitidis</name>
    <dbReference type="NCBI Taxonomy" id="858893"/>
    <lineage>
        <taxon>Eukaryota</taxon>
        <taxon>Fungi</taxon>
        <taxon>Dikarya</taxon>
        <taxon>Ascomycota</taxon>
        <taxon>Pezizomycotina</taxon>
        <taxon>Eurotiomycetes</taxon>
        <taxon>Chaetothyriomycetidae</taxon>
        <taxon>Chaetothyriales</taxon>
        <taxon>Herpotrichiellaceae</taxon>
        <taxon>Exophiala</taxon>
    </lineage>
</organism>
<proteinExistence type="inferred from homology"/>